<dbReference type="RefSeq" id="WP_184312410.1">
    <property type="nucleotide sequence ID" value="NZ_JACHEN010000030.1"/>
</dbReference>
<comment type="caution">
    <text evidence="2">The sequence shown here is derived from an EMBL/GenBank/DDBJ whole genome shotgun (WGS) entry which is preliminary data.</text>
</comment>
<name>A0A841KW93_9FIRM</name>
<accession>A0A841KW93</accession>
<keyword evidence="2" id="KW-0946">Virion</keyword>
<dbReference type="Proteomes" id="UP000579281">
    <property type="component" value="Unassembled WGS sequence"/>
</dbReference>
<dbReference type="Gene3D" id="3.90.1200.10">
    <property type="match status" value="1"/>
</dbReference>
<keyword evidence="3" id="KW-1185">Reference proteome</keyword>
<dbReference type="AlphaFoldDB" id="A0A841KW93"/>
<gene>
    <name evidence="2" type="ORF">HNQ80_004040</name>
</gene>
<dbReference type="NCBIfam" id="TIGR02906">
    <property type="entry name" value="spore_CotS"/>
    <property type="match status" value="1"/>
</dbReference>
<dbReference type="PANTHER" id="PTHR39179:SF1">
    <property type="entry name" value="SPORE COAT PROTEIN I"/>
    <property type="match status" value="1"/>
</dbReference>
<dbReference type="InterPro" id="IPR047175">
    <property type="entry name" value="CotS-like"/>
</dbReference>
<evidence type="ECO:0000313" key="2">
    <source>
        <dbReference type="EMBL" id="MBB6217904.1"/>
    </source>
</evidence>
<organism evidence="2 3">
    <name type="scientific">Anaerosolibacter carboniphilus</name>
    <dbReference type="NCBI Taxonomy" id="1417629"/>
    <lineage>
        <taxon>Bacteria</taxon>
        <taxon>Bacillati</taxon>
        <taxon>Bacillota</taxon>
        <taxon>Clostridia</taxon>
        <taxon>Peptostreptococcales</taxon>
        <taxon>Thermotaleaceae</taxon>
        <taxon>Anaerosolibacter</taxon>
    </lineage>
</organism>
<sequence length="349" mass="42176">MSAITKFDLSNLEFITNHILSHYDLEVKSVEIIKIKNSEKERAIYRVTTPHLDYCLKKVYYSVHDLEFVLYLMQYLKSKGLHVPEIVLTKQQESFVSHDHVLFFLMTWIDGVRCSYDRKNDLRLISENLAEFHLKGNAFHYLPRTKNRYNYFNWQTDFINKTNKLIKSKDRIYNDYQFNAVHEPLLSVLDLEYTMAQKSINLLEEIDFQHLLKKAVVENRYCHLDYVNKNLYIHGEKVFMIDFDRSKLDIPLHDLSSLLRRVMHRNNTNWDFSIARYILDAYDQRNSLSLDEKKAILAFLIFPEKLYKEIRRFMRQDGDESYFIEKFRKMENRSRGKDKFIQEYEDCYL</sequence>
<dbReference type="SUPFAM" id="SSF56112">
    <property type="entry name" value="Protein kinase-like (PK-like)"/>
    <property type="match status" value="1"/>
</dbReference>
<dbReference type="EMBL" id="JACHEN010000030">
    <property type="protein sequence ID" value="MBB6217904.1"/>
    <property type="molecule type" value="Genomic_DNA"/>
</dbReference>
<dbReference type="InterPro" id="IPR014255">
    <property type="entry name" value="Spore_coat_CotS"/>
</dbReference>
<dbReference type="Pfam" id="PF01636">
    <property type="entry name" value="APH"/>
    <property type="match status" value="1"/>
</dbReference>
<dbReference type="Gene3D" id="3.30.200.20">
    <property type="entry name" value="Phosphorylase Kinase, domain 1"/>
    <property type="match status" value="1"/>
</dbReference>
<evidence type="ECO:0000313" key="3">
    <source>
        <dbReference type="Proteomes" id="UP000579281"/>
    </source>
</evidence>
<proteinExistence type="predicted"/>
<dbReference type="InterPro" id="IPR011009">
    <property type="entry name" value="Kinase-like_dom_sf"/>
</dbReference>
<dbReference type="InterPro" id="IPR002575">
    <property type="entry name" value="Aminoglycoside_PTrfase"/>
</dbReference>
<dbReference type="GO" id="GO:0042601">
    <property type="term" value="C:endospore-forming forespore"/>
    <property type="evidence" value="ECO:0007669"/>
    <property type="project" value="TreeGrafter"/>
</dbReference>
<dbReference type="PANTHER" id="PTHR39179">
    <property type="entry name" value="SPORE COAT PROTEIN I"/>
    <property type="match status" value="1"/>
</dbReference>
<keyword evidence="2" id="KW-0167">Capsid protein</keyword>
<evidence type="ECO:0000259" key="1">
    <source>
        <dbReference type="Pfam" id="PF01636"/>
    </source>
</evidence>
<protein>
    <submittedName>
        <fullName evidence="2">CotS family spore coat protein</fullName>
    </submittedName>
</protein>
<feature type="domain" description="Aminoglycoside phosphotransferase" evidence="1">
    <location>
        <begin position="43"/>
        <end position="282"/>
    </location>
</feature>
<reference evidence="2 3" key="1">
    <citation type="submission" date="2020-08" db="EMBL/GenBank/DDBJ databases">
        <title>Genomic Encyclopedia of Type Strains, Phase IV (KMG-IV): sequencing the most valuable type-strain genomes for metagenomic binning, comparative biology and taxonomic classification.</title>
        <authorList>
            <person name="Goeker M."/>
        </authorList>
    </citation>
    <scope>NUCLEOTIDE SEQUENCE [LARGE SCALE GENOMIC DNA]</scope>
    <source>
        <strain evidence="2 3">DSM 103526</strain>
    </source>
</reference>